<proteinExistence type="predicted"/>
<dbReference type="InterPro" id="IPR050490">
    <property type="entry name" value="Bact_solute-bd_prot1"/>
</dbReference>
<protein>
    <recommendedName>
        <fullName evidence="2">Extracellular solute-binding protein</fullName>
    </recommendedName>
</protein>
<gene>
    <name evidence="1" type="ORF">MNBD_ALPHA03-505</name>
</gene>
<evidence type="ECO:0008006" key="2">
    <source>
        <dbReference type="Google" id="ProtNLM"/>
    </source>
</evidence>
<dbReference type="EMBL" id="UOFW01000164">
    <property type="protein sequence ID" value="VAX06482.1"/>
    <property type="molecule type" value="Genomic_DNA"/>
</dbReference>
<sequence>MTIVSFWRVIHIKIMLIMLPLLVLGCTRQNPSHSDTQQVSTNVVRITFADFAESEQRYTSLIAEFNQQHANIEVQFVPVSSATYQQGDFSAYLDELVTKGDTFIVNRMRLDGNAIRFLDLSPLMSDDEQFAADDFWPGALEGCATADNSFGLPINLGFSMIFYDKNAFVDADIDLPSLDWMWDDFLATAQYLTQQKAGETSRFGFANTQNSGLLFYPLLAADDLANGSPDVVQFEPILNEYIASHEANVMPIPDASRPAWQQRDQMEQLVLQGKVAMWTDWQGFLNGRQFSLGGLADVQMVPFPAIGDNTKTTPVSILLCGAVSAGTAYPQAAWEWLQFLSMNLNDDVYGRIPARRSLTEGNPVWQSQIEPEMPLGYALRHAYYPPIWFDKTAVDTLITQTIAGELTVADVLTELEIAAPVIASPPQATALPVATAAPPLAQETAVIRYFVDFRTHGDIARVQNLADQFNASQDEVQVAISSNVQAAVSFGLEAVATQYDCFSWGPLSSSDATHVYALTPLLSTESIPTNEFNDHLRNQFAQNGIQFGIPANSIPTIIALNKDYWEAIGADLPAADWTVAELLTFAEAVAGEQDGRPVYGFTTLQGEEGSVGLLLADGAKPYTVTDSTITVLYDSPEMISAVTQLVDLANNQTIFPAYDLGSHSLNLDNWERRQQLIVTRKMAMWTTIAGLEEEVGFERIILPLPQGITDFSPPISTGYYISKRLDNPAACWTWLTFLSEQETAVIGVPARASIAESSAWQSSVGRREAAVYTTSLARQLNSPLTLDTLLLTTPLQSWWNDVLAEAFAGNDITFLLQEAQRRGVAYAACINTTPLIDPETVTNCAREADPAYKTFEELAQELE</sequence>
<dbReference type="Pfam" id="PF01547">
    <property type="entry name" value="SBP_bac_1"/>
    <property type="match status" value="1"/>
</dbReference>
<name>A0A3B1ARV9_9ZZZZ</name>
<dbReference type="AlphaFoldDB" id="A0A3B1ARV9"/>
<dbReference type="Gene3D" id="3.40.190.10">
    <property type="entry name" value="Periplasmic binding protein-like II"/>
    <property type="match status" value="2"/>
</dbReference>
<reference evidence="1" key="1">
    <citation type="submission" date="2018-06" db="EMBL/GenBank/DDBJ databases">
        <authorList>
            <person name="Zhirakovskaya E."/>
        </authorList>
    </citation>
    <scope>NUCLEOTIDE SEQUENCE</scope>
</reference>
<dbReference type="PANTHER" id="PTHR43649">
    <property type="entry name" value="ARABINOSE-BINDING PROTEIN-RELATED"/>
    <property type="match status" value="1"/>
</dbReference>
<accession>A0A3B1ARV9</accession>
<organism evidence="1">
    <name type="scientific">hydrothermal vent metagenome</name>
    <dbReference type="NCBI Taxonomy" id="652676"/>
    <lineage>
        <taxon>unclassified sequences</taxon>
        <taxon>metagenomes</taxon>
        <taxon>ecological metagenomes</taxon>
    </lineage>
</organism>
<dbReference type="SUPFAM" id="SSF53850">
    <property type="entry name" value="Periplasmic binding protein-like II"/>
    <property type="match status" value="2"/>
</dbReference>
<evidence type="ECO:0000313" key="1">
    <source>
        <dbReference type="EMBL" id="VAX06482.1"/>
    </source>
</evidence>
<dbReference type="InterPro" id="IPR006059">
    <property type="entry name" value="SBP"/>
</dbReference>